<accession>A0A392U866</accession>
<evidence type="ECO:0000313" key="1">
    <source>
        <dbReference type="EMBL" id="MCI69572.1"/>
    </source>
</evidence>
<organism evidence="1 2">
    <name type="scientific">Trifolium medium</name>
    <dbReference type="NCBI Taxonomy" id="97028"/>
    <lineage>
        <taxon>Eukaryota</taxon>
        <taxon>Viridiplantae</taxon>
        <taxon>Streptophyta</taxon>
        <taxon>Embryophyta</taxon>
        <taxon>Tracheophyta</taxon>
        <taxon>Spermatophyta</taxon>
        <taxon>Magnoliopsida</taxon>
        <taxon>eudicotyledons</taxon>
        <taxon>Gunneridae</taxon>
        <taxon>Pentapetalae</taxon>
        <taxon>rosids</taxon>
        <taxon>fabids</taxon>
        <taxon>Fabales</taxon>
        <taxon>Fabaceae</taxon>
        <taxon>Papilionoideae</taxon>
        <taxon>50 kb inversion clade</taxon>
        <taxon>NPAAA clade</taxon>
        <taxon>Hologalegina</taxon>
        <taxon>IRL clade</taxon>
        <taxon>Trifolieae</taxon>
        <taxon>Trifolium</taxon>
    </lineage>
</organism>
<protein>
    <submittedName>
        <fullName evidence="1">Uncharacterized protein</fullName>
    </submittedName>
</protein>
<comment type="caution">
    <text evidence="1">The sequence shown here is derived from an EMBL/GenBank/DDBJ whole genome shotgun (WGS) entry which is preliminary data.</text>
</comment>
<keyword evidence="2" id="KW-1185">Reference proteome</keyword>
<dbReference type="Proteomes" id="UP000265520">
    <property type="component" value="Unassembled WGS sequence"/>
</dbReference>
<feature type="non-terminal residue" evidence="1">
    <location>
        <position position="1"/>
    </location>
</feature>
<sequence>EDGSPKNQCSDCGDFSCNGSDVGS</sequence>
<dbReference type="AlphaFoldDB" id="A0A392U866"/>
<reference evidence="1 2" key="1">
    <citation type="journal article" date="2018" name="Front. Plant Sci.">
        <title>Red Clover (Trifolium pratense) and Zigzag Clover (T. medium) - A Picture of Genomic Similarities and Differences.</title>
        <authorList>
            <person name="Dluhosova J."/>
            <person name="Istvanek J."/>
            <person name="Nedelnik J."/>
            <person name="Repkova J."/>
        </authorList>
    </citation>
    <scope>NUCLEOTIDE SEQUENCE [LARGE SCALE GENOMIC DNA]</scope>
    <source>
        <strain evidence="2">cv. 10/8</strain>
        <tissue evidence="1">Leaf</tissue>
    </source>
</reference>
<proteinExistence type="predicted"/>
<dbReference type="EMBL" id="LXQA010759092">
    <property type="protein sequence ID" value="MCI69572.1"/>
    <property type="molecule type" value="Genomic_DNA"/>
</dbReference>
<evidence type="ECO:0000313" key="2">
    <source>
        <dbReference type="Proteomes" id="UP000265520"/>
    </source>
</evidence>
<name>A0A392U866_9FABA</name>